<dbReference type="EMBL" id="BAABKX010000008">
    <property type="protein sequence ID" value="GAA5050586.1"/>
    <property type="molecule type" value="Genomic_DNA"/>
</dbReference>
<organism evidence="2 3">
    <name type="scientific">Haladaptatus pallidirubidus</name>
    <dbReference type="NCBI Taxonomy" id="1008152"/>
    <lineage>
        <taxon>Archaea</taxon>
        <taxon>Methanobacteriati</taxon>
        <taxon>Methanobacteriota</taxon>
        <taxon>Stenosarchaea group</taxon>
        <taxon>Halobacteria</taxon>
        <taxon>Halobacteriales</taxon>
        <taxon>Haladaptataceae</taxon>
        <taxon>Haladaptatus</taxon>
    </lineage>
</organism>
<protein>
    <submittedName>
        <fullName evidence="2">dTDP-4-dehydrorhamnose reductase</fullName>
    </submittedName>
</protein>
<accession>A0AAV3UHR4</accession>
<evidence type="ECO:0000313" key="3">
    <source>
        <dbReference type="Proteomes" id="UP001501729"/>
    </source>
</evidence>
<dbReference type="InterPro" id="IPR005913">
    <property type="entry name" value="dTDP_dehydrorham_reduct"/>
</dbReference>
<proteinExistence type="predicted"/>
<dbReference type="SUPFAM" id="SSF51735">
    <property type="entry name" value="NAD(P)-binding Rossmann-fold domains"/>
    <property type="match status" value="1"/>
</dbReference>
<keyword evidence="3" id="KW-1185">Reference proteome</keyword>
<dbReference type="AlphaFoldDB" id="A0AAV3UHR4"/>
<evidence type="ECO:0000313" key="2">
    <source>
        <dbReference type="EMBL" id="GAA5050586.1"/>
    </source>
</evidence>
<dbReference type="PANTHER" id="PTHR10491">
    <property type="entry name" value="DTDP-4-DEHYDRORHAMNOSE REDUCTASE"/>
    <property type="match status" value="1"/>
</dbReference>
<dbReference type="Gene3D" id="3.40.50.720">
    <property type="entry name" value="NAD(P)-binding Rossmann-like Domain"/>
    <property type="match status" value="1"/>
</dbReference>
<dbReference type="Proteomes" id="UP001501729">
    <property type="component" value="Unassembled WGS sequence"/>
</dbReference>
<name>A0AAV3UHR4_9EURY</name>
<dbReference type="Pfam" id="PF04321">
    <property type="entry name" value="RmlD_sub_bind"/>
    <property type="match status" value="1"/>
</dbReference>
<comment type="caution">
    <text evidence="2">The sequence shown here is derived from an EMBL/GenBank/DDBJ whole genome shotgun (WGS) entry which is preliminary data.</text>
</comment>
<reference evidence="2 3" key="1">
    <citation type="journal article" date="2019" name="Int. J. Syst. Evol. Microbiol.">
        <title>The Global Catalogue of Microorganisms (GCM) 10K type strain sequencing project: providing services to taxonomists for standard genome sequencing and annotation.</title>
        <authorList>
            <consortium name="The Broad Institute Genomics Platform"/>
            <consortium name="The Broad Institute Genome Sequencing Center for Infectious Disease"/>
            <person name="Wu L."/>
            <person name="Ma J."/>
        </authorList>
    </citation>
    <scope>NUCLEOTIDE SEQUENCE [LARGE SCALE GENOMIC DNA]</scope>
    <source>
        <strain evidence="2 3">JCM 17504</strain>
    </source>
</reference>
<dbReference type="CDD" id="cd05254">
    <property type="entry name" value="dTDP_HR_like_SDR_e"/>
    <property type="match status" value="1"/>
</dbReference>
<feature type="domain" description="RmlD-like substrate binding" evidence="1">
    <location>
        <begin position="37"/>
        <end position="326"/>
    </location>
</feature>
<sequence length="332" mass="36922">MHKVRANEAGTTCDKYLHISLLVNGTYLHFYRDLSYMRILVIGASGLLGSNVITVSQDRDIDVVGTYHSSKPSFDIPLAKLELQDIKRFDEILDFYTPNAVINCAAMTDVDSCEKNPNQAYAVNCNAPGVLAEHCTKHNVKFVHVSSDYVFDGTAVTPYTEEASTNPVQVYGNSKLKSEEKVTAANREALITRLSFVYGIHGDTKELTGFPAWIYSRLKNDQPTPLFTNQRVTPTRAGQAAETLIDLLISKESGIYNVACRSCVSPYEFGIKICNRLNTKNDLLSKGLQDDIDRSAARPSYTCLDVSKVEDSLDRLQPTLETELNEIENAIF</sequence>
<gene>
    <name evidence="2" type="primary">rfbD</name>
    <name evidence="2" type="ORF">GCM10025751_24870</name>
</gene>
<dbReference type="InterPro" id="IPR036291">
    <property type="entry name" value="NAD(P)-bd_dom_sf"/>
</dbReference>
<dbReference type="PANTHER" id="PTHR10491:SF4">
    <property type="entry name" value="METHIONINE ADENOSYLTRANSFERASE 2 SUBUNIT BETA"/>
    <property type="match status" value="1"/>
</dbReference>
<evidence type="ECO:0000259" key="1">
    <source>
        <dbReference type="Pfam" id="PF04321"/>
    </source>
</evidence>
<dbReference type="InterPro" id="IPR029903">
    <property type="entry name" value="RmlD-like-bd"/>
</dbReference>